<dbReference type="Gene3D" id="2.60.40.3620">
    <property type="match status" value="2"/>
</dbReference>
<dbReference type="AlphaFoldDB" id="A0A4Z0P8D6"/>
<sequence>MSHFTKLAGLGLAATLLLASCEKDEDRAIMQPGSSLAVTPSTNSAVLLQANASANAVTYNWNKVEFGYPAAVQYTLQFDKKGGDFSNPIEINAANSTTRVLTVSELNSILLKLKVAPNTAGAIDARVKASVGANAAPVISPVSTFTGTPYLVFIEYPSVYVPGSYQGWAPDKAPFLASVNNDKKYEGYLNFPDASTSFKITPARNWDNDYGVDPAGPAGTLKAKGGDITVTGPGYYRFNVDLNTLKYTATKTTWAVIGAATPGGWDKETPLVFDPVKQVWTATLALKADELKFRANNAWDIDLGDNEPDGIPDYGGKNIKVSAAGTYTITLDLSKGAGNYNYSIEK</sequence>
<accession>A0A4Z0P8D6</accession>
<dbReference type="GO" id="GO:2001070">
    <property type="term" value="F:starch binding"/>
    <property type="evidence" value="ECO:0007669"/>
    <property type="project" value="InterPro"/>
</dbReference>
<proteinExistence type="predicted"/>
<dbReference type="RefSeq" id="WP_135434470.1">
    <property type="nucleotide sequence ID" value="NZ_SRLA01000002.1"/>
</dbReference>
<evidence type="ECO:0000259" key="1">
    <source>
        <dbReference type="Pfam" id="PF14292"/>
    </source>
</evidence>
<evidence type="ECO:0000313" key="3">
    <source>
        <dbReference type="Proteomes" id="UP000298337"/>
    </source>
</evidence>
<dbReference type="InterPro" id="IPR025970">
    <property type="entry name" value="SusE"/>
</dbReference>
<dbReference type="GO" id="GO:0019867">
    <property type="term" value="C:outer membrane"/>
    <property type="evidence" value="ECO:0007669"/>
    <property type="project" value="InterPro"/>
</dbReference>
<evidence type="ECO:0000313" key="2">
    <source>
        <dbReference type="EMBL" id="TGE08561.1"/>
    </source>
</evidence>
<gene>
    <name evidence="2" type="ORF">EU556_12740</name>
</gene>
<dbReference type="OrthoDB" id="975117at2"/>
<organism evidence="2 3">
    <name type="scientific">Hymenobacter fodinae</name>
    <dbReference type="NCBI Taxonomy" id="2510796"/>
    <lineage>
        <taxon>Bacteria</taxon>
        <taxon>Pseudomonadati</taxon>
        <taxon>Bacteroidota</taxon>
        <taxon>Cytophagia</taxon>
        <taxon>Cytophagales</taxon>
        <taxon>Hymenobacteraceae</taxon>
        <taxon>Hymenobacter</taxon>
    </lineage>
</organism>
<feature type="domain" description="SusE outer membrane protein" evidence="1">
    <location>
        <begin position="23"/>
        <end position="128"/>
    </location>
</feature>
<comment type="caution">
    <text evidence="2">The sequence shown here is derived from an EMBL/GenBank/DDBJ whole genome shotgun (WGS) entry which is preliminary data.</text>
</comment>
<dbReference type="CDD" id="cd12956">
    <property type="entry name" value="CBM_SusE-F_like"/>
    <property type="match status" value="1"/>
</dbReference>
<dbReference type="Proteomes" id="UP000298337">
    <property type="component" value="Unassembled WGS sequence"/>
</dbReference>
<dbReference type="EMBL" id="SRLA01000002">
    <property type="protein sequence ID" value="TGE08561.1"/>
    <property type="molecule type" value="Genomic_DNA"/>
</dbReference>
<name>A0A4Z0P8D6_9BACT</name>
<dbReference type="PROSITE" id="PS51257">
    <property type="entry name" value="PROKAR_LIPOPROTEIN"/>
    <property type="match status" value="1"/>
</dbReference>
<reference evidence="2 3" key="1">
    <citation type="submission" date="2019-04" db="EMBL/GenBank/DDBJ databases">
        <authorList>
            <person name="Feng G."/>
            <person name="Zhang J."/>
            <person name="Zhu H."/>
        </authorList>
    </citation>
    <scope>NUCLEOTIDE SEQUENCE [LARGE SCALE GENOMIC DNA]</scope>
    <source>
        <strain evidence="2 3">92R-1</strain>
    </source>
</reference>
<keyword evidence="3" id="KW-1185">Reference proteome</keyword>
<dbReference type="CDD" id="cd12967">
    <property type="entry name" value="CBM_SusE-F_like_u1"/>
    <property type="match status" value="1"/>
</dbReference>
<dbReference type="Pfam" id="PF14292">
    <property type="entry name" value="SusE"/>
    <property type="match status" value="1"/>
</dbReference>
<protein>
    <submittedName>
        <fullName evidence="2">SusF/SusE family outer membrane protein</fullName>
    </submittedName>
</protein>